<sequence>MKNLIGLLLLLPTTVGFAQHAITLNDGKIVWAKTVEIGPSSVNYLPYLASEASEQSIDKKEVFSIKMQDGTVEIFDWEISNASTREQLQQYIANLINTHGSEKEVSMKYRASWQGHYLQLELLDRNGNPESERTYDFASVHRFQNVSKRALDWAYLNVFVAVAQNKKKTKWDTEKLIMRIDDFFQAERLLEALRKYNALFKPDN</sequence>
<dbReference type="EMBL" id="FMVF01000007">
    <property type="protein sequence ID" value="SCY58629.1"/>
    <property type="molecule type" value="Genomic_DNA"/>
</dbReference>
<feature type="signal peptide" evidence="1">
    <location>
        <begin position="1"/>
        <end position="18"/>
    </location>
</feature>
<proteinExistence type="predicted"/>
<dbReference type="Proteomes" id="UP000199354">
    <property type="component" value="Unassembled WGS sequence"/>
</dbReference>
<evidence type="ECO:0000256" key="1">
    <source>
        <dbReference type="SAM" id="SignalP"/>
    </source>
</evidence>
<dbReference type="RefSeq" id="WP_091141988.1">
    <property type="nucleotide sequence ID" value="NZ_FMVF01000007.1"/>
</dbReference>
<evidence type="ECO:0008006" key="4">
    <source>
        <dbReference type="Google" id="ProtNLM"/>
    </source>
</evidence>
<keyword evidence="3" id="KW-1185">Reference proteome</keyword>
<gene>
    <name evidence="2" type="ORF">SAMN02927903_01761</name>
</gene>
<evidence type="ECO:0000313" key="3">
    <source>
        <dbReference type="Proteomes" id="UP000199354"/>
    </source>
</evidence>
<keyword evidence="1" id="KW-0732">Signal</keyword>
<feature type="chain" id="PRO_5011545429" description="DUF4468 domain-containing protein" evidence="1">
    <location>
        <begin position="19"/>
        <end position="204"/>
    </location>
</feature>
<dbReference type="STRING" id="490189.SAMN02927903_01761"/>
<evidence type="ECO:0000313" key="2">
    <source>
        <dbReference type="EMBL" id="SCY58629.1"/>
    </source>
</evidence>
<organism evidence="2 3">
    <name type="scientific">Flavobacterium caeni</name>
    <dbReference type="NCBI Taxonomy" id="490189"/>
    <lineage>
        <taxon>Bacteria</taxon>
        <taxon>Pseudomonadati</taxon>
        <taxon>Bacteroidota</taxon>
        <taxon>Flavobacteriia</taxon>
        <taxon>Flavobacteriales</taxon>
        <taxon>Flavobacteriaceae</taxon>
        <taxon>Flavobacterium</taxon>
    </lineage>
</organism>
<dbReference type="AlphaFoldDB" id="A0A1G5H526"/>
<accession>A0A1G5H526</accession>
<reference evidence="2 3" key="1">
    <citation type="submission" date="2016-10" db="EMBL/GenBank/DDBJ databases">
        <authorList>
            <person name="de Groot N.N."/>
        </authorList>
    </citation>
    <scope>NUCLEOTIDE SEQUENCE [LARGE SCALE GENOMIC DNA]</scope>
    <source>
        <strain evidence="2 3">CGMCC 1.7031</strain>
    </source>
</reference>
<name>A0A1G5H526_9FLAO</name>
<protein>
    <recommendedName>
        <fullName evidence="4">DUF4468 domain-containing protein</fullName>
    </recommendedName>
</protein>